<proteinExistence type="predicted"/>
<reference evidence="1 2" key="1">
    <citation type="submission" date="2013-11" db="EMBL/GenBank/DDBJ databases">
        <title>Genome sequencing of Stegodyphus mimosarum.</title>
        <authorList>
            <person name="Bechsgaard J."/>
        </authorList>
    </citation>
    <scope>NUCLEOTIDE SEQUENCE [LARGE SCALE GENOMIC DNA]</scope>
</reference>
<protein>
    <submittedName>
        <fullName evidence="1">Uncharacterized protein</fullName>
    </submittedName>
</protein>
<evidence type="ECO:0000313" key="2">
    <source>
        <dbReference type="Proteomes" id="UP000054359"/>
    </source>
</evidence>
<feature type="non-terminal residue" evidence="1">
    <location>
        <position position="1"/>
    </location>
</feature>
<keyword evidence="2" id="KW-1185">Reference proteome</keyword>
<gene>
    <name evidence="1" type="ORF">X975_01234</name>
</gene>
<dbReference type="AlphaFoldDB" id="A0A087U9B2"/>
<sequence>INYAVYAVFSVAFTWQAKGLIKKLIVGWILQTVEIVFQTSLGLIKFSETTKKHSIDFEGSYRSLLIRRTNYLLPFQRKRVYWNF</sequence>
<dbReference type="Proteomes" id="UP000054359">
    <property type="component" value="Unassembled WGS sequence"/>
</dbReference>
<accession>A0A087U9B2</accession>
<name>A0A087U9B2_STEMI</name>
<evidence type="ECO:0000313" key="1">
    <source>
        <dbReference type="EMBL" id="KFM73951.1"/>
    </source>
</evidence>
<dbReference type="EMBL" id="KK118829">
    <property type="protein sequence ID" value="KFM73951.1"/>
    <property type="molecule type" value="Genomic_DNA"/>
</dbReference>
<organism evidence="1 2">
    <name type="scientific">Stegodyphus mimosarum</name>
    <name type="common">African social velvet spider</name>
    <dbReference type="NCBI Taxonomy" id="407821"/>
    <lineage>
        <taxon>Eukaryota</taxon>
        <taxon>Metazoa</taxon>
        <taxon>Ecdysozoa</taxon>
        <taxon>Arthropoda</taxon>
        <taxon>Chelicerata</taxon>
        <taxon>Arachnida</taxon>
        <taxon>Araneae</taxon>
        <taxon>Araneomorphae</taxon>
        <taxon>Entelegynae</taxon>
        <taxon>Eresoidea</taxon>
        <taxon>Eresidae</taxon>
        <taxon>Stegodyphus</taxon>
    </lineage>
</organism>
<feature type="non-terminal residue" evidence="1">
    <location>
        <position position="84"/>
    </location>
</feature>